<dbReference type="Pfam" id="PF26030">
    <property type="entry name" value="RUNDC1"/>
    <property type="match status" value="1"/>
</dbReference>
<dbReference type="EMBL" id="GDHF01026616">
    <property type="protein sequence ID" value="JAI25698.1"/>
    <property type="molecule type" value="Transcribed_RNA"/>
</dbReference>
<gene>
    <name evidence="4" type="primary">Rundc1_0</name>
    <name evidence="4" type="ORF">c0_g1_i1</name>
</gene>
<dbReference type="OrthoDB" id="10068328at2759"/>
<feature type="coiled-coil region" evidence="1">
    <location>
        <begin position="329"/>
        <end position="384"/>
    </location>
</feature>
<dbReference type="Pfam" id="PF02759">
    <property type="entry name" value="RUN"/>
    <property type="match status" value="1"/>
</dbReference>
<dbReference type="AlphaFoldDB" id="A0A0K8UGJ9"/>
<feature type="region of interest" description="Disordered" evidence="2">
    <location>
        <begin position="463"/>
        <end position="507"/>
    </location>
</feature>
<keyword evidence="1" id="KW-0175">Coiled coil</keyword>
<dbReference type="PROSITE" id="PS50826">
    <property type="entry name" value="RUN"/>
    <property type="match status" value="1"/>
</dbReference>
<dbReference type="PANTHER" id="PTHR15591:SF19">
    <property type="entry name" value="RUN DOMAIN-CONTAINING PROTEIN 1 ISOFORM X1"/>
    <property type="match status" value="1"/>
</dbReference>
<evidence type="ECO:0000259" key="3">
    <source>
        <dbReference type="PROSITE" id="PS50826"/>
    </source>
</evidence>
<dbReference type="Gene3D" id="1.20.58.900">
    <property type="match status" value="1"/>
</dbReference>
<dbReference type="CDD" id="cd17683">
    <property type="entry name" value="RUN_RUNDC1"/>
    <property type="match status" value="1"/>
</dbReference>
<accession>A0A0K8UGJ9</accession>
<dbReference type="SUPFAM" id="SSF140741">
    <property type="entry name" value="RUN domain-like"/>
    <property type="match status" value="1"/>
</dbReference>
<dbReference type="PANTHER" id="PTHR15591">
    <property type="entry name" value="RUN AND SH3 DOMAIN CONTAINING"/>
    <property type="match status" value="1"/>
</dbReference>
<feature type="compositionally biased region" description="Basic residues" evidence="2">
    <location>
        <begin position="463"/>
        <end position="472"/>
    </location>
</feature>
<dbReference type="SMART" id="SM00593">
    <property type="entry name" value="RUN"/>
    <property type="match status" value="1"/>
</dbReference>
<sequence>MKMNSIRISEQMEEKFDEDFSSLLAKSNVADNKENGVCAIALVEVANKHTDVGDDTGDEGQQLDEYETIFLERRCNSQCSESNAADATLMEARTPNSAPATPSPTFAQTTLYAAHKPTAYEFMMDSQLDGAEMEEEEAGEVAVKDSLGKSTLHDTSNSELQLFAQCKEANGIFNDDTLLTAEHFDHISPHPLSERWSPLGANYDDAMSPTSELLSPESELELLSSDSQDKQEMLRSDTNDLGRLRSMEEEQELLTTSLMALTSHFAHVQLRVRQIVEAPSHERDQLLKDLEEFAFRGIPEPIVPTAVGKTNATNADSSSHSQPDDEAVRQRQFELIEHLKSQLSELEKLAYESGAPVLPQHILLEKQKVIIDELKNKLNLQVDERDLPELSSEELKNHVDNAIGEFVGPLRMKEQLVAQLKTQITDLERFIAFLQCDTEDSKMKTLNGNEKLNEPYNSYAAKKKGEKVRKKLVSPQQDATEQDTLNTMHPNTSRNAAQQDSGETLNSKAHSLLDKASLLMQMFATTHFGAKADQFQKNAMKKTSKGNHWGDLRAQLEVDIQEVASLAATLSFDREKLANMKRALKNTSRIANTTMAVSAQNGTVTVPPRARIQQANATAHRKDLKAYIVSSDSDDDTYDCYAWERNHCRKTHGARYKGGDSIITISKELTTAVRKNFSMTLLRLIQHGLRVETESATSSLIVPFMRCLNPSPVFAAEQGYRGRDTTSATSFVSSAAFSSTYNANYTDNDCDDVNAGGFFGSGGSRPMHAWELILEYYYLKNGDEFNNTPARKLSQSFNLNIVDAQTVTAKQSFLSAVGMIIAMHRPYKRSYNAHFKAFVCAGLNCHQLVEWLNLIFSCNDLVDTYYTPNSYVARTGFRDSLRSIDALTKYDFDLPVDLAIRHFRNL</sequence>
<feature type="region of interest" description="Disordered" evidence="2">
    <location>
        <begin position="304"/>
        <end position="328"/>
    </location>
</feature>
<evidence type="ECO:0000256" key="2">
    <source>
        <dbReference type="SAM" id="MobiDB-lite"/>
    </source>
</evidence>
<evidence type="ECO:0000313" key="4">
    <source>
        <dbReference type="EMBL" id="JAI25698.1"/>
    </source>
</evidence>
<protein>
    <submittedName>
        <fullName evidence="4">RUN domain-containing protein 1</fullName>
    </submittedName>
</protein>
<dbReference type="InterPro" id="IPR037213">
    <property type="entry name" value="Run_dom_sf"/>
</dbReference>
<dbReference type="InterPro" id="IPR004012">
    <property type="entry name" value="Run_dom"/>
</dbReference>
<dbReference type="InterPro" id="IPR047343">
    <property type="entry name" value="RUSC1_2"/>
</dbReference>
<feature type="compositionally biased region" description="Polar residues" evidence="2">
    <location>
        <begin position="474"/>
        <end position="507"/>
    </location>
</feature>
<proteinExistence type="predicted"/>
<dbReference type="InterPro" id="IPR058732">
    <property type="entry name" value="RUNDC1_M"/>
</dbReference>
<evidence type="ECO:0000256" key="1">
    <source>
        <dbReference type="SAM" id="Coils"/>
    </source>
</evidence>
<name>A0A0K8UGJ9_BACLA</name>
<organism evidence="4">
    <name type="scientific">Bactrocera latifrons</name>
    <name type="common">Malaysian fruit fly</name>
    <name type="synonym">Chaetodacus latifrons</name>
    <dbReference type="NCBI Taxonomy" id="174628"/>
    <lineage>
        <taxon>Eukaryota</taxon>
        <taxon>Metazoa</taxon>
        <taxon>Ecdysozoa</taxon>
        <taxon>Arthropoda</taxon>
        <taxon>Hexapoda</taxon>
        <taxon>Insecta</taxon>
        <taxon>Pterygota</taxon>
        <taxon>Neoptera</taxon>
        <taxon>Endopterygota</taxon>
        <taxon>Diptera</taxon>
        <taxon>Brachycera</taxon>
        <taxon>Muscomorpha</taxon>
        <taxon>Tephritoidea</taxon>
        <taxon>Tephritidae</taxon>
        <taxon>Bactrocera</taxon>
        <taxon>Bactrocera</taxon>
    </lineage>
</organism>
<feature type="domain" description="RUN" evidence="3">
    <location>
        <begin position="668"/>
        <end position="899"/>
    </location>
</feature>
<feature type="compositionally biased region" description="Polar residues" evidence="2">
    <location>
        <begin position="308"/>
        <end position="321"/>
    </location>
</feature>
<reference evidence="4" key="1">
    <citation type="submission" date="2015-06" db="EMBL/GenBank/DDBJ databases">
        <authorList>
            <person name="Hoefler B.C."/>
            <person name="Straight P.D."/>
        </authorList>
    </citation>
    <scope>NUCLEOTIDE SEQUENCE</scope>
</reference>